<evidence type="ECO:0000256" key="1">
    <source>
        <dbReference type="SAM" id="Phobius"/>
    </source>
</evidence>
<keyword evidence="1" id="KW-0812">Transmembrane</keyword>
<organism evidence="2 3">
    <name type="scientific">Candidatus Cryptobacteroides avistercoris</name>
    <dbReference type="NCBI Taxonomy" id="2840758"/>
    <lineage>
        <taxon>Bacteria</taxon>
        <taxon>Pseudomonadati</taxon>
        <taxon>Bacteroidota</taxon>
        <taxon>Bacteroidia</taxon>
        <taxon>Bacteroidales</taxon>
        <taxon>Candidatus Cryptobacteroides</taxon>
    </lineage>
</organism>
<evidence type="ECO:0000313" key="2">
    <source>
        <dbReference type="EMBL" id="MBO8479641.1"/>
    </source>
</evidence>
<dbReference type="AlphaFoldDB" id="A0A9D9NN62"/>
<dbReference type="InterPro" id="IPR011990">
    <property type="entry name" value="TPR-like_helical_dom_sf"/>
</dbReference>
<keyword evidence="1" id="KW-0472">Membrane</keyword>
<name>A0A9D9NN62_9BACT</name>
<proteinExistence type="predicted"/>
<evidence type="ECO:0000313" key="3">
    <source>
        <dbReference type="Proteomes" id="UP000823769"/>
    </source>
</evidence>
<evidence type="ECO:0008006" key="4">
    <source>
        <dbReference type="Google" id="ProtNLM"/>
    </source>
</evidence>
<feature type="transmembrane region" description="Helical" evidence="1">
    <location>
        <begin position="12"/>
        <end position="35"/>
    </location>
</feature>
<accession>A0A9D9NN62</accession>
<gene>
    <name evidence="2" type="ORF">IAB76_00810</name>
</gene>
<reference evidence="2" key="2">
    <citation type="journal article" date="2021" name="PeerJ">
        <title>Extensive microbial diversity within the chicken gut microbiome revealed by metagenomics and culture.</title>
        <authorList>
            <person name="Gilroy R."/>
            <person name="Ravi A."/>
            <person name="Getino M."/>
            <person name="Pursley I."/>
            <person name="Horton D.L."/>
            <person name="Alikhan N.F."/>
            <person name="Baker D."/>
            <person name="Gharbi K."/>
            <person name="Hall N."/>
            <person name="Watson M."/>
            <person name="Adriaenssens E.M."/>
            <person name="Foster-Nyarko E."/>
            <person name="Jarju S."/>
            <person name="Secka A."/>
            <person name="Antonio M."/>
            <person name="Oren A."/>
            <person name="Chaudhuri R.R."/>
            <person name="La Ragione R."/>
            <person name="Hildebrand F."/>
            <person name="Pallen M.J."/>
        </authorList>
    </citation>
    <scope>NUCLEOTIDE SEQUENCE</scope>
    <source>
        <strain evidence="2">B3-1481</strain>
    </source>
</reference>
<dbReference type="SUPFAM" id="SSF48452">
    <property type="entry name" value="TPR-like"/>
    <property type="match status" value="1"/>
</dbReference>
<protein>
    <recommendedName>
        <fullName evidence="4">Tetratricopeptide repeat protein</fullName>
    </recommendedName>
</protein>
<sequence>MKCRLYGAGARGRAGFCLTPVVRLLAPFAFLLLIFHACGPSVKLSRLEKEGAAAGLRLPPDMPSSLPTLDTGLVAPRGDTLRVTGLNGEELLIMRAELDEESGEMVAVDRIDAAVVTARFRNIAERNGSIRLEFQVTVPEYMRDSDWQLRLYPELNVQGESRRLDEVIITGENYRRAQLRGYEQYRRFLSRIITDTLDLIDMRSLEVFIARNIPEVYAFRSDSSYVSDEEFESSFGVTSRQAAEHYTLGHLVRRNRRLIGLMDSRWRKYVKAPIVTEGVRLDTVMRGGEGEFIYNYVQVIPAKAGIRKVDVALSGGIFREDKRLYDIPLSEPLTFYVSSLSSLADGTEKYLTRIISRNVEANMNCHIDFSVGSSRIETGLGGNASEIGRIESTLRTLLTDDSFVMDSIMIIASASPEGSLKSNLALSFSRARSVSEFFSARVDRLKDSLRREAGVFMSLGPDPEDGGHGLRLPEIVFSSKSGGENWFELDRLVAADSLLSEDDKRVYLELAGEADLDRRERRMAALEGYSRIREELYPQLRSVNFNFFLHRRGMLKDTVHTTTLDSTYMEGVRLLREHEYEQALDSLLSYRDYNTAVAFVALDRNASALDILLECPRTASVNYMLAMVYSRQGNDRDAVECLIAACGQDPSFRHRANLDPEVSELVRRYEIDEML</sequence>
<reference evidence="2" key="1">
    <citation type="submission" date="2020-10" db="EMBL/GenBank/DDBJ databases">
        <authorList>
            <person name="Gilroy R."/>
        </authorList>
    </citation>
    <scope>NUCLEOTIDE SEQUENCE</scope>
    <source>
        <strain evidence="2">B3-1481</strain>
    </source>
</reference>
<dbReference type="EMBL" id="JADILW010000010">
    <property type="protein sequence ID" value="MBO8479641.1"/>
    <property type="molecule type" value="Genomic_DNA"/>
</dbReference>
<dbReference type="Proteomes" id="UP000823769">
    <property type="component" value="Unassembled WGS sequence"/>
</dbReference>
<comment type="caution">
    <text evidence="2">The sequence shown here is derived from an EMBL/GenBank/DDBJ whole genome shotgun (WGS) entry which is preliminary data.</text>
</comment>
<keyword evidence="1" id="KW-1133">Transmembrane helix</keyword>
<dbReference type="Gene3D" id="1.25.40.10">
    <property type="entry name" value="Tetratricopeptide repeat domain"/>
    <property type="match status" value="1"/>
</dbReference>